<proteinExistence type="predicted"/>
<sequence>MTVRTRTIVATSVLLASLAVQTALATRARALEPIPGSITYQGQPKTKLQKSPVGSIFSHSFYAGGARYEETYKVKEDRSLELVNRRRLSNR</sequence>
<accession>A0A7W6XV02</accession>
<comment type="caution">
    <text evidence="2">The sequence shown here is derived from an EMBL/GenBank/DDBJ whole genome shotgun (WGS) entry which is preliminary data.</text>
</comment>
<feature type="chain" id="PRO_5030735901" description="Transmembrane protein" evidence="1">
    <location>
        <begin position="26"/>
        <end position="91"/>
    </location>
</feature>
<name>A0A7W6XV02_9HYPH</name>
<evidence type="ECO:0000313" key="2">
    <source>
        <dbReference type="EMBL" id="MBB4439988.1"/>
    </source>
</evidence>
<reference evidence="2 3" key="1">
    <citation type="submission" date="2020-08" db="EMBL/GenBank/DDBJ databases">
        <title>Genomic Encyclopedia of Type Strains, Phase IV (KMG-V): Genome sequencing to study the core and pangenomes of soil and plant-associated prokaryotes.</title>
        <authorList>
            <person name="Whitman W."/>
        </authorList>
    </citation>
    <scope>NUCLEOTIDE SEQUENCE [LARGE SCALE GENOMIC DNA]</scope>
    <source>
        <strain evidence="2 3">SEMIA 414</strain>
    </source>
</reference>
<dbReference type="RefSeq" id="WP_082933889.1">
    <property type="nucleotide sequence ID" value="NZ_JACIHI010000007.1"/>
</dbReference>
<evidence type="ECO:0000313" key="3">
    <source>
        <dbReference type="Proteomes" id="UP000533724"/>
    </source>
</evidence>
<dbReference type="AlphaFoldDB" id="A0A7W6XV02"/>
<dbReference type="Proteomes" id="UP000533724">
    <property type="component" value="Unassembled WGS sequence"/>
</dbReference>
<protein>
    <recommendedName>
        <fullName evidence="4">Transmembrane protein</fullName>
    </recommendedName>
</protein>
<feature type="signal peptide" evidence="1">
    <location>
        <begin position="1"/>
        <end position="25"/>
    </location>
</feature>
<evidence type="ECO:0008006" key="4">
    <source>
        <dbReference type="Google" id="ProtNLM"/>
    </source>
</evidence>
<keyword evidence="1" id="KW-0732">Signal</keyword>
<dbReference type="EMBL" id="JACIHI010000007">
    <property type="protein sequence ID" value="MBB4439988.1"/>
    <property type="molecule type" value="Genomic_DNA"/>
</dbReference>
<gene>
    <name evidence="2" type="ORF">GGE15_003264</name>
</gene>
<evidence type="ECO:0000256" key="1">
    <source>
        <dbReference type="SAM" id="SignalP"/>
    </source>
</evidence>
<organism evidence="2 3">
    <name type="scientific">Rhizobium esperanzae</name>
    <dbReference type="NCBI Taxonomy" id="1967781"/>
    <lineage>
        <taxon>Bacteria</taxon>
        <taxon>Pseudomonadati</taxon>
        <taxon>Pseudomonadota</taxon>
        <taxon>Alphaproteobacteria</taxon>
        <taxon>Hyphomicrobiales</taxon>
        <taxon>Rhizobiaceae</taxon>
        <taxon>Rhizobium/Agrobacterium group</taxon>
        <taxon>Rhizobium</taxon>
    </lineage>
</organism>